<keyword evidence="4" id="KW-1278">Translocase</keyword>
<dbReference type="PANTHER" id="PTHR42794">
    <property type="entry name" value="HEMIN IMPORT ATP-BINDING PROTEIN HMUV"/>
    <property type="match status" value="1"/>
</dbReference>
<keyword evidence="2" id="KW-0547">Nucleotide-binding</keyword>
<dbReference type="Proteomes" id="UP000280668">
    <property type="component" value="Unassembled WGS sequence"/>
</dbReference>
<organism evidence="6 7">
    <name type="scientific">Bogoriella caseilytica</name>
    <dbReference type="NCBI Taxonomy" id="56055"/>
    <lineage>
        <taxon>Bacteria</taxon>
        <taxon>Bacillati</taxon>
        <taxon>Actinomycetota</taxon>
        <taxon>Actinomycetes</taxon>
        <taxon>Micrococcales</taxon>
        <taxon>Bogoriellaceae</taxon>
        <taxon>Bogoriella</taxon>
    </lineage>
</organism>
<comment type="caution">
    <text evidence="6">The sequence shown here is derived from an EMBL/GenBank/DDBJ whole genome shotgun (WGS) entry which is preliminary data.</text>
</comment>
<dbReference type="GO" id="GO:0005524">
    <property type="term" value="F:ATP binding"/>
    <property type="evidence" value="ECO:0007669"/>
    <property type="project" value="UniProtKB-KW"/>
</dbReference>
<evidence type="ECO:0000256" key="2">
    <source>
        <dbReference type="ARBA" id="ARBA00022741"/>
    </source>
</evidence>
<keyword evidence="7" id="KW-1185">Reference proteome</keyword>
<evidence type="ECO:0000256" key="3">
    <source>
        <dbReference type="ARBA" id="ARBA00022840"/>
    </source>
</evidence>
<feature type="domain" description="ABC transporter" evidence="5">
    <location>
        <begin position="4"/>
        <end position="245"/>
    </location>
</feature>
<dbReference type="GO" id="GO:0016887">
    <property type="term" value="F:ATP hydrolysis activity"/>
    <property type="evidence" value="ECO:0007669"/>
    <property type="project" value="InterPro"/>
</dbReference>
<dbReference type="Gene3D" id="3.40.50.300">
    <property type="entry name" value="P-loop containing nucleotide triphosphate hydrolases"/>
    <property type="match status" value="1"/>
</dbReference>
<dbReference type="AlphaFoldDB" id="A0A3N2BFB8"/>
<evidence type="ECO:0000259" key="5">
    <source>
        <dbReference type="PROSITE" id="PS50893"/>
    </source>
</evidence>
<dbReference type="EMBL" id="RKHK01000001">
    <property type="protein sequence ID" value="ROR73951.1"/>
    <property type="molecule type" value="Genomic_DNA"/>
</dbReference>
<proteinExistence type="predicted"/>
<sequence>MSEVQPDGAVVSGLSVRIGEAVLVDDVTFTAPAGAITALIGPNGAGKSTLLRALVGAVPLAGQAVVTLASEELTGMSHRERARRVALVEQDGAADVARPVLDVVLLGRTPHRSRWGGDSPGDLELASEALERAGVAALAERDFATLSGGERQRVHLARALVQQPRLLLLDEPTNHLDVAAQLQVLRLTRALARSGMTVLAALHDLNHALRYADHVVVLAGGEVVATGDPRDVLTGELVGEVYQVRATRVQAAGHDLLVMD</sequence>
<accession>A0A3N2BFB8</accession>
<evidence type="ECO:0000256" key="4">
    <source>
        <dbReference type="ARBA" id="ARBA00022967"/>
    </source>
</evidence>
<dbReference type="FunFam" id="3.40.50.300:FF:000134">
    <property type="entry name" value="Iron-enterobactin ABC transporter ATP-binding protein"/>
    <property type="match status" value="1"/>
</dbReference>
<keyword evidence="3 6" id="KW-0067">ATP-binding</keyword>
<protein>
    <submittedName>
        <fullName evidence="6">Iron complex transport system ATP-binding protein</fullName>
    </submittedName>
</protein>
<dbReference type="InterPro" id="IPR027417">
    <property type="entry name" value="P-loop_NTPase"/>
</dbReference>
<dbReference type="PANTHER" id="PTHR42794:SF1">
    <property type="entry name" value="HEMIN IMPORT ATP-BINDING PROTEIN HMUV"/>
    <property type="match status" value="1"/>
</dbReference>
<dbReference type="OrthoDB" id="5296765at2"/>
<dbReference type="SUPFAM" id="SSF52540">
    <property type="entry name" value="P-loop containing nucleoside triphosphate hydrolases"/>
    <property type="match status" value="1"/>
</dbReference>
<evidence type="ECO:0000256" key="1">
    <source>
        <dbReference type="ARBA" id="ARBA00022448"/>
    </source>
</evidence>
<dbReference type="SMART" id="SM00382">
    <property type="entry name" value="AAA"/>
    <property type="match status" value="1"/>
</dbReference>
<reference evidence="6 7" key="1">
    <citation type="submission" date="2018-11" db="EMBL/GenBank/DDBJ databases">
        <title>Sequencing the genomes of 1000 actinobacteria strains.</title>
        <authorList>
            <person name="Klenk H.-P."/>
        </authorList>
    </citation>
    <scope>NUCLEOTIDE SEQUENCE [LARGE SCALE GENOMIC DNA]</scope>
    <source>
        <strain evidence="6 7">DSM 11294</strain>
    </source>
</reference>
<dbReference type="Pfam" id="PF00005">
    <property type="entry name" value="ABC_tran"/>
    <property type="match status" value="1"/>
</dbReference>
<keyword evidence="1" id="KW-0813">Transport</keyword>
<dbReference type="PROSITE" id="PS50893">
    <property type="entry name" value="ABC_TRANSPORTER_2"/>
    <property type="match status" value="1"/>
</dbReference>
<gene>
    <name evidence="6" type="ORF">EDD31_2346</name>
</gene>
<dbReference type="InterPro" id="IPR003439">
    <property type="entry name" value="ABC_transporter-like_ATP-bd"/>
</dbReference>
<evidence type="ECO:0000313" key="6">
    <source>
        <dbReference type="EMBL" id="ROR73951.1"/>
    </source>
</evidence>
<name>A0A3N2BFB8_9MICO</name>
<dbReference type="RefSeq" id="WP_123304305.1">
    <property type="nucleotide sequence ID" value="NZ_RKHK01000001.1"/>
</dbReference>
<evidence type="ECO:0000313" key="7">
    <source>
        <dbReference type="Proteomes" id="UP000280668"/>
    </source>
</evidence>
<dbReference type="CDD" id="cd03214">
    <property type="entry name" value="ABC_Iron-Siderophores_B12_Hemin"/>
    <property type="match status" value="1"/>
</dbReference>
<dbReference type="InterPro" id="IPR003593">
    <property type="entry name" value="AAA+_ATPase"/>
</dbReference>